<comment type="caution">
    <text evidence="4">The sequence shown here is derived from an EMBL/GenBank/DDBJ whole genome shotgun (WGS) entry which is preliminary data.</text>
</comment>
<accession>A0A835R4D2</accession>
<dbReference type="Pfam" id="PF00620">
    <property type="entry name" value="RhoGAP"/>
    <property type="match status" value="1"/>
</dbReference>
<dbReference type="GO" id="GO:0005096">
    <property type="term" value="F:GTPase activator activity"/>
    <property type="evidence" value="ECO:0007669"/>
    <property type="project" value="UniProtKB-KW"/>
</dbReference>
<reference evidence="4 5" key="1">
    <citation type="journal article" date="2020" name="Nat. Food">
        <title>A phased Vanilla planifolia genome enables genetic improvement of flavour and production.</title>
        <authorList>
            <person name="Hasing T."/>
            <person name="Tang H."/>
            <person name="Brym M."/>
            <person name="Khazi F."/>
            <person name="Huang T."/>
            <person name="Chambers A.H."/>
        </authorList>
    </citation>
    <scope>NUCLEOTIDE SEQUENCE [LARGE SCALE GENOMIC DNA]</scope>
    <source>
        <tissue evidence="4">Leaf</tissue>
    </source>
</reference>
<evidence type="ECO:0000256" key="1">
    <source>
        <dbReference type="ARBA" id="ARBA00022468"/>
    </source>
</evidence>
<feature type="domain" description="Rho-GAP" evidence="3">
    <location>
        <begin position="106"/>
        <end position="283"/>
    </location>
</feature>
<proteinExistence type="predicted"/>
<dbReference type="AlphaFoldDB" id="A0A835R4D2"/>
<gene>
    <name evidence="4" type="ORF">HPP92_011532</name>
</gene>
<dbReference type="PROSITE" id="PS50238">
    <property type="entry name" value="RHOGAP"/>
    <property type="match status" value="1"/>
</dbReference>
<dbReference type="PANTHER" id="PTHR23177">
    <property type="entry name" value="MKIAA1688 PROTEIN"/>
    <property type="match status" value="1"/>
</dbReference>
<dbReference type="SUPFAM" id="SSF48350">
    <property type="entry name" value="GTPase activation domain, GAP"/>
    <property type="match status" value="1"/>
</dbReference>
<dbReference type="OrthoDB" id="185175at2759"/>
<evidence type="ECO:0000259" key="3">
    <source>
        <dbReference type="PROSITE" id="PS50238"/>
    </source>
</evidence>
<dbReference type="CDD" id="cd00159">
    <property type="entry name" value="RhoGAP"/>
    <property type="match status" value="1"/>
</dbReference>
<dbReference type="InterPro" id="IPR000095">
    <property type="entry name" value="CRIB_dom"/>
</dbReference>
<feature type="region of interest" description="Disordered" evidence="2">
    <location>
        <begin position="367"/>
        <end position="394"/>
    </location>
</feature>
<keyword evidence="1" id="KW-0343">GTPase activation</keyword>
<feature type="region of interest" description="Disordered" evidence="2">
    <location>
        <begin position="288"/>
        <end position="338"/>
    </location>
</feature>
<dbReference type="Gene3D" id="1.10.555.10">
    <property type="entry name" value="Rho GTPase activation protein"/>
    <property type="match status" value="1"/>
</dbReference>
<protein>
    <recommendedName>
        <fullName evidence="3">Rho-GAP domain-containing protein</fullName>
    </recommendedName>
</protein>
<dbReference type="PANTHER" id="PTHR23177:SF35">
    <property type="entry name" value="RHO GTPASE-ACTIVATING PROTEIN GACA"/>
    <property type="match status" value="1"/>
</dbReference>
<evidence type="ECO:0000256" key="2">
    <source>
        <dbReference type="SAM" id="MobiDB-lite"/>
    </source>
</evidence>
<name>A0A835R4D2_VANPL</name>
<dbReference type="SMART" id="SM00285">
    <property type="entry name" value="PBD"/>
    <property type="match status" value="1"/>
</dbReference>
<sequence>MTGVAVVLSGCRGGVGGKRAKRETERQWQLSLITLMAATIKKSMAQCHLREEEQAIDIGWPTEVHHIAHVTFDRFHGFLGLPIEFEVEVPRRAPSASVNVFGVSPESMQCGYDSKGNSVPTILLLMQERLYSQGGLKAEGIFRINPENEQEKELRDQLSKGNLPDDIDVHCLAALIKAWFRELPEGVMDTLSPGQVLQCETEEDYAELVKQLPPTDYALFNWVIELMADVVEEEQSNKMNVRNIAMVFAPNMTQLSDPLTSLMHAVQVMNLLKILILKTIRERGEQATEVFWPSPPSSQEVTEDESYEKNKSYESSSSDGLSEEEEEETAMGAGGATDDCCSVNEQIVEEIESGFLMQLDWKEETRFYSPSSTTQGSSTPKFESKEDSSVDGEVSSRSLAVRDAVRIIEGYSTRISERNHERMEIFGTIVVRDAVKLIEGCKGLKSEFPEETKTENEEMISEKFDFPNKDCMKVFSVL</sequence>
<dbReference type="InterPro" id="IPR000198">
    <property type="entry name" value="RhoGAP_dom"/>
</dbReference>
<feature type="compositionally biased region" description="Low complexity" evidence="2">
    <location>
        <begin position="369"/>
        <end position="380"/>
    </location>
</feature>
<dbReference type="GO" id="GO:0007165">
    <property type="term" value="P:signal transduction"/>
    <property type="evidence" value="ECO:0007669"/>
    <property type="project" value="InterPro"/>
</dbReference>
<dbReference type="CDD" id="cd00132">
    <property type="entry name" value="CRIB"/>
    <property type="match status" value="1"/>
</dbReference>
<organism evidence="4 5">
    <name type="scientific">Vanilla planifolia</name>
    <name type="common">Vanilla</name>
    <dbReference type="NCBI Taxonomy" id="51239"/>
    <lineage>
        <taxon>Eukaryota</taxon>
        <taxon>Viridiplantae</taxon>
        <taxon>Streptophyta</taxon>
        <taxon>Embryophyta</taxon>
        <taxon>Tracheophyta</taxon>
        <taxon>Spermatophyta</taxon>
        <taxon>Magnoliopsida</taxon>
        <taxon>Liliopsida</taxon>
        <taxon>Asparagales</taxon>
        <taxon>Orchidaceae</taxon>
        <taxon>Vanilloideae</taxon>
        <taxon>Vanilleae</taxon>
        <taxon>Vanilla</taxon>
    </lineage>
</organism>
<dbReference type="SMART" id="SM00324">
    <property type="entry name" value="RhoGAP"/>
    <property type="match status" value="1"/>
</dbReference>
<dbReference type="InterPro" id="IPR008936">
    <property type="entry name" value="Rho_GTPase_activation_prot"/>
</dbReference>
<evidence type="ECO:0000313" key="5">
    <source>
        <dbReference type="Proteomes" id="UP000639772"/>
    </source>
</evidence>
<evidence type="ECO:0000313" key="4">
    <source>
        <dbReference type="EMBL" id="KAG0483448.1"/>
    </source>
</evidence>
<dbReference type="EMBL" id="JADCNM010000005">
    <property type="protein sequence ID" value="KAG0483448.1"/>
    <property type="molecule type" value="Genomic_DNA"/>
</dbReference>
<dbReference type="InterPro" id="IPR044785">
    <property type="entry name" value="RopGAP1-5"/>
</dbReference>
<dbReference type="Proteomes" id="UP000639772">
    <property type="component" value="Unassembled WGS sequence"/>
</dbReference>